<dbReference type="PANTHER" id="PTHR47330">
    <property type="entry name" value="POLY(U)-BINDING-SPLICING FACTOR PUF60-B-RELATED"/>
    <property type="match status" value="1"/>
</dbReference>
<dbReference type="PANTHER" id="PTHR47330:SF1">
    <property type="entry name" value="POLY(U)-BINDING-SPLICING FACTOR PUF60"/>
    <property type="match status" value="1"/>
</dbReference>
<dbReference type="Proteomes" id="UP000676336">
    <property type="component" value="Unassembled WGS sequence"/>
</dbReference>
<dbReference type="InterPro" id="IPR012677">
    <property type="entry name" value="Nucleotide-bd_a/b_plait_sf"/>
</dbReference>
<dbReference type="EMBL" id="CAJOBI010089770">
    <property type="protein sequence ID" value="CAF4536308.1"/>
    <property type="molecule type" value="Genomic_DNA"/>
</dbReference>
<proteinExistence type="predicted"/>
<dbReference type="GO" id="GO:0071011">
    <property type="term" value="C:precatalytic spliceosome"/>
    <property type="evidence" value="ECO:0007669"/>
    <property type="project" value="TreeGrafter"/>
</dbReference>
<reference evidence="1" key="1">
    <citation type="submission" date="2021-02" db="EMBL/GenBank/DDBJ databases">
        <authorList>
            <person name="Nowell W R."/>
        </authorList>
    </citation>
    <scope>NUCLEOTIDE SEQUENCE</scope>
</reference>
<dbReference type="EMBL" id="CAJOBJ010140432">
    <property type="protein sequence ID" value="CAF4760329.1"/>
    <property type="molecule type" value="Genomic_DNA"/>
</dbReference>
<organism evidence="1 5">
    <name type="scientific">Rotaria magnacalcarata</name>
    <dbReference type="NCBI Taxonomy" id="392030"/>
    <lineage>
        <taxon>Eukaryota</taxon>
        <taxon>Metazoa</taxon>
        <taxon>Spiralia</taxon>
        <taxon>Gnathifera</taxon>
        <taxon>Rotifera</taxon>
        <taxon>Eurotatoria</taxon>
        <taxon>Bdelloidea</taxon>
        <taxon>Philodinida</taxon>
        <taxon>Philodinidae</taxon>
        <taxon>Rotaria</taxon>
    </lineage>
</organism>
<dbReference type="InterPro" id="IPR035979">
    <property type="entry name" value="RBD_domain_sf"/>
</dbReference>
<accession>A0A8S2Y1F2</accession>
<feature type="non-terminal residue" evidence="1">
    <location>
        <position position="1"/>
    </location>
</feature>
<gene>
    <name evidence="2" type="ORF">BYL167_LOCUS40339</name>
    <name evidence="4" type="ORF">GIL414_LOCUS45523</name>
    <name evidence="1" type="ORF">SMN809_LOCUS36435</name>
    <name evidence="3" type="ORF">SMN809_LOCUS45154</name>
</gene>
<dbReference type="EMBL" id="CAJOBI010137312">
    <property type="protein sequence ID" value="CAF4751674.1"/>
    <property type="molecule type" value="Genomic_DNA"/>
</dbReference>
<evidence type="ECO:0000313" key="1">
    <source>
        <dbReference type="EMBL" id="CAF4536308.1"/>
    </source>
</evidence>
<dbReference type="AlphaFoldDB" id="A0A8S2Y1F2"/>
<dbReference type="GO" id="GO:0071013">
    <property type="term" value="C:catalytic step 2 spliceosome"/>
    <property type="evidence" value="ECO:0007669"/>
    <property type="project" value="TreeGrafter"/>
</dbReference>
<dbReference type="GO" id="GO:0003723">
    <property type="term" value="F:RNA binding"/>
    <property type="evidence" value="ECO:0007669"/>
    <property type="project" value="TreeGrafter"/>
</dbReference>
<evidence type="ECO:0000313" key="4">
    <source>
        <dbReference type="EMBL" id="CAF4760329.1"/>
    </source>
</evidence>
<evidence type="ECO:0000313" key="5">
    <source>
        <dbReference type="Proteomes" id="UP000676336"/>
    </source>
</evidence>
<protein>
    <submittedName>
        <fullName evidence="1">Uncharacterized protein</fullName>
    </submittedName>
</protein>
<sequence>QKLNQRRLDSRVCVLRNMVGPEDVDDDLQQEITDECSKYGEVIKVVIYTEQQGDDDDNA</sequence>
<name>A0A8S2Y1F2_9BILA</name>
<dbReference type="InterPro" id="IPR051974">
    <property type="entry name" value="PUF60_regulator"/>
</dbReference>
<evidence type="ECO:0000313" key="3">
    <source>
        <dbReference type="EMBL" id="CAF4751674.1"/>
    </source>
</evidence>
<dbReference type="SUPFAM" id="SSF54928">
    <property type="entry name" value="RNA-binding domain, RBD"/>
    <property type="match status" value="1"/>
</dbReference>
<dbReference type="EMBL" id="CAJOBH010099484">
    <property type="protein sequence ID" value="CAF4605973.1"/>
    <property type="molecule type" value="Genomic_DNA"/>
</dbReference>
<dbReference type="Proteomes" id="UP000681967">
    <property type="component" value="Unassembled WGS sequence"/>
</dbReference>
<feature type="non-terminal residue" evidence="1">
    <location>
        <position position="59"/>
    </location>
</feature>
<evidence type="ECO:0000313" key="2">
    <source>
        <dbReference type="EMBL" id="CAF4605973.1"/>
    </source>
</evidence>
<dbReference type="GO" id="GO:0006376">
    <property type="term" value="P:mRNA splice site recognition"/>
    <property type="evidence" value="ECO:0007669"/>
    <property type="project" value="TreeGrafter"/>
</dbReference>
<dbReference type="Proteomes" id="UP000681720">
    <property type="component" value="Unassembled WGS sequence"/>
</dbReference>
<dbReference type="GO" id="GO:0000380">
    <property type="term" value="P:alternative mRNA splicing, via spliceosome"/>
    <property type="evidence" value="ECO:0007669"/>
    <property type="project" value="TreeGrafter"/>
</dbReference>
<dbReference type="Gene3D" id="3.30.70.330">
    <property type="match status" value="1"/>
</dbReference>
<dbReference type="GO" id="GO:0000381">
    <property type="term" value="P:regulation of alternative mRNA splicing, via spliceosome"/>
    <property type="evidence" value="ECO:0007669"/>
    <property type="project" value="TreeGrafter"/>
</dbReference>
<comment type="caution">
    <text evidence="1">The sequence shown here is derived from an EMBL/GenBank/DDBJ whole genome shotgun (WGS) entry which is preliminary data.</text>
</comment>